<sequence>MTTEDQAKILLNNLKDYKNVLLLGPPASGKSMLMAEVGKAFMGKLDVTPEIKPSDAVPIPAVTSAKIPEWMPSSNRTDRRIFHITFHQGTKHRDFVSGIIPNLQKGDFGFRTVRGVLLEANNHALNGGASLILIDEMNRGPAVSIFGDTLTAIEADKRLDENDKQLYSSAPFKTFDEATGEPTDVFLSAHVYILSSMNEADSSVEALDIAFLRRFKSVRLSPSEQLIKDHFNIIENSDLPKVPENIDHIVSGVFYAWTFVNERISIGKGDAFKIGHGVILGKNKPSNLEDAKQWAIDCWSTIDSLTKELFYGNDEALAVVYNAKAGNHYKMEEFEFGNERIEKLLEPIINKENIFKILREVAGY</sequence>
<protein>
    <recommendedName>
        <fullName evidence="1">ATPase dynein-related AAA domain-containing protein</fullName>
    </recommendedName>
</protein>
<dbReference type="OrthoDB" id="9781481at2"/>
<dbReference type="Proteomes" id="UP000292855">
    <property type="component" value="Unassembled WGS sequence"/>
</dbReference>
<dbReference type="GO" id="GO:0005524">
    <property type="term" value="F:ATP binding"/>
    <property type="evidence" value="ECO:0007669"/>
    <property type="project" value="InterPro"/>
</dbReference>
<dbReference type="InterPro" id="IPR011704">
    <property type="entry name" value="ATPase_dyneun-rel_AAA"/>
</dbReference>
<dbReference type="PANTHER" id="PTHR37291">
    <property type="entry name" value="5-METHYLCYTOSINE-SPECIFIC RESTRICTION ENZYME B"/>
    <property type="match status" value="1"/>
</dbReference>
<dbReference type="InterPro" id="IPR052934">
    <property type="entry name" value="Methyl-DNA_Rec/Restrict_Enz"/>
</dbReference>
<dbReference type="Pfam" id="PF07728">
    <property type="entry name" value="AAA_5"/>
    <property type="match status" value="1"/>
</dbReference>
<dbReference type="SUPFAM" id="SSF52540">
    <property type="entry name" value="P-loop containing nucleoside triphosphate hydrolases"/>
    <property type="match status" value="1"/>
</dbReference>
<proteinExistence type="predicted"/>
<evidence type="ECO:0000259" key="1">
    <source>
        <dbReference type="Pfam" id="PF07728"/>
    </source>
</evidence>
<keyword evidence="3" id="KW-1185">Reference proteome</keyword>
<gene>
    <name evidence="2" type="ORF">EWE74_01070</name>
</gene>
<dbReference type="GO" id="GO:0016887">
    <property type="term" value="F:ATP hydrolysis activity"/>
    <property type="evidence" value="ECO:0007669"/>
    <property type="project" value="InterPro"/>
</dbReference>
<name>A0A4Q6XVQ3_9SPHI</name>
<evidence type="ECO:0000313" key="3">
    <source>
        <dbReference type="Proteomes" id="UP000292855"/>
    </source>
</evidence>
<dbReference type="RefSeq" id="WP_130139694.1">
    <property type="nucleotide sequence ID" value="NZ_SGIT01000001.1"/>
</dbReference>
<feature type="domain" description="ATPase dynein-related AAA" evidence="1">
    <location>
        <begin position="74"/>
        <end position="215"/>
    </location>
</feature>
<evidence type="ECO:0000313" key="2">
    <source>
        <dbReference type="EMBL" id="RZF61464.1"/>
    </source>
</evidence>
<dbReference type="Gene3D" id="3.40.50.300">
    <property type="entry name" value="P-loop containing nucleotide triphosphate hydrolases"/>
    <property type="match status" value="1"/>
</dbReference>
<accession>A0A4Q6XVQ3</accession>
<dbReference type="InterPro" id="IPR027417">
    <property type="entry name" value="P-loop_NTPase"/>
</dbReference>
<comment type="caution">
    <text evidence="2">The sequence shown here is derived from an EMBL/GenBank/DDBJ whole genome shotgun (WGS) entry which is preliminary data.</text>
</comment>
<reference evidence="2 3" key="1">
    <citation type="submission" date="2019-02" db="EMBL/GenBank/DDBJ databases">
        <authorList>
            <person name="Li Y."/>
        </authorList>
    </citation>
    <scope>NUCLEOTIDE SEQUENCE [LARGE SCALE GENOMIC DNA]</scope>
    <source>
        <strain evidence="2 3">30C10-4-7</strain>
    </source>
</reference>
<dbReference type="AlphaFoldDB" id="A0A4Q6XVQ3"/>
<dbReference type="PANTHER" id="PTHR37291:SF1">
    <property type="entry name" value="TYPE IV METHYL-DIRECTED RESTRICTION ENZYME ECOKMCRB SUBUNIT"/>
    <property type="match status" value="1"/>
</dbReference>
<organism evidence="2 3">
    <name type="scientific">Sphingobacterium corticibacterium</name>
    <dbReference type="NCBI Taxonomy" id="2484746"/>
    <lineage>
        <taxon>Bacteria</taxon>
        <taxon>Pseudomonadati</taxon>
        <taxon>Bacteroidota</taxon>
        <taxon>Sphingobacteriia</taxon>
        <taxon>Sphingobacteriales</taxon>
        <taxon>Sphingobacteriaceae</taxon>
        <taxon>Sphingobacterium</taxon>
    </lineage>
</organism>
<dbReference type="EMBL" id="SGIT01000001">
    <property type="protein sequence ID" value="RZF61464.1"/>
    <property type="molecule type" value="Genomic_DNA"/>
</dbReference>